<dbReference type="InterPro" id="IPR000994">
    <property type="entry name" value="Pept_M24"/>
</dbReference>
<dbReference type="InterPro" id="IPR050659">
    <property type="entry name" value="Peptidase_M24B"/>
</dbReference>
<dbReference type="GO" id="GO:0006508">
    <property type="term" value="P:proteolysis"/>
    <property type="evidence" value="ECO:0007669"/>
    <property type="project" value="UniProtKB-KW"/>
</dbReference>
<keyword evidence="7" id="KW-0031">Aminopeptidase</keyword>
<keyword evidence="4" id="KW-0482">Metalloprotease</keyword>
<dbReference type="GO" id="GO:0004177">
    <property type="term" value="F:aminopeptidase activity"/>
    <property type="evidence" value="ECO:0007669"/>
    <property type="project" value="UniProtKB-KW"/>
</dbReference>
<dbReference type="PRINTS" id="PR00599">
    <property type="entry name" value="MAPEPTIDASE"/>
</dbReference>
<dbReference type="PROSITE" id="PS00491">
    <property type="entry name" value="PROLINE_PEPTIDASE"/>
    <property type="match status" value="1"/>
</dbReference>
<dbReference type="SUPFAM" id="SSF55920">
    <property type="entry name" value="Creatinase/aminopeptidase"/>
    <property type="match status" value="1"/>
</dbReference>
<evidence type="ECO:0000313" key="7">
    <source>
        <dbReference type="EMBL" id="HDD52781.1"/>
    </source>
</evidence>
<evidence type="ECO:0000256" key="4">
    <source>
        <dbReference type="ARBA" id="ARBA00023049"/>
    </source>
</evidence>
<dbReference type="Pfam" id="PF00557">
    <property type="entry name" value="Peptidase_M24"/>
    <property type="match status" value="1"/>
</dbReference>
<evidence type="ECO:0000256" key="2">
    <source>
        <dbReference type="ARBA" id="ARBA00022723"/>
    </source>
</evidence>
<dbReference type="CDD" id="cd01092">
    <property type="entry name" value="APP-like"/>
    <property type="match status" value="1"/>
</dbReference>
<dbReference type="PANTHER" id="PTHR46112:SF3">
    <property type="entry name" value="AMINOPEPTIDASE YPDF"/>
    <property type="match status" value="1"/>
</dbReference>
<evidence type="ECO:0000256" key="3">
    <source>
        <dbReference type="ARBA" id="ARBA00022801"/>
    </source>
</evidence>
<dbReference type="EMBL" id="DQWS01000067">
    <property type="protein sequence ID" value="HDD52781.1"/>
    <property type="molecule type" value="Genomic_DNA"/>
</dbReference>
<dbReference type="InterPro" id="IPR029149">
    <property type="entry name" value="Creatin/AminoP/Spt16_N"/>
</dbReference>
<keyword evidence="2" id="KW-0479">Metal-binding</keyword>
<reference evidence="7" key="1">
    <citation type="journal article" date="2020" name="mSystems">
        <title>Genome- and Community-Level Interaction Insights into Carbon Utilization and Element Cycling Functions of Hydrothermarchaeota in Hydrothermal Sediment.</title>
        <authorList>
            <person name="Zhou Z."/>
            <person name="Liu Y."/>
            <person name="Xu W."/>
            <person name="Pan J."/>
            <person name="Luo Z.H."/>
            <person name="Li M."/>
        </authorList>
    </citation>
    <scope>NUCLEOTIDE SEQUENCE [LARGE SCALE GENOMIC DNA]</scope>
    <source>
        <strain evidence="7">HyVt-115</strain>
    </source>
</reference>
<comment type="caution">
    <text evidence="7">The sequence shown here is derived from an EMBL/GenBank/DDBJ whole genome shotgun (WGS) entry which is preliminary data.</text>
</comment>
<dbReference type="SUPFAM" id="SSF53092">
    <property type="entry name" value="Creatinase/prolidase N-terminal domain"/>
    <property type="match status" value="1"/>
</dbReference>
<keyword evidence="1" id="KW-0645">Protease</keyword>
<evidence type="ECO:0000259" key="5">
    <source>
        <dbReference type="Pfam" id="PF00557"/>
    </source>
</evidence>
<dbReference type="PANTHER" id="PTHR46112">
    <property type="entry name" value="AMINOPEPTIDASE"/>
    <property type="match status" value="1"/>
</dbReference>
<organism evidence="7">
    <name type="scientific">Thermosulfidibacter takaii</name>
    <dbReference type="NCBI Taxonomy" id="412593"/>
    <lineage>
        <taxon>Bacteria</taxon>
        <taxon>Pseudomonadati</taxon>
        <taxon>Thermosulfidibacterota</taxon>
        <taxon>Thermosulfidibacteria</taxon>
        <taxon>Thermosulfidibacterales</taxon>
        <taxon>Thermosulfidibacteraceae</taxon>
    </lineage>
</organism>
<proteinExistence type="predicted"/>
<sequence>MALEGIREKLSREKVGAFLVSNLVNVRYLSGFTGSSAFILISPQDLFFVTDPRYGEQASSQIPPSFDLVVLKPGERLSSFIKGKGWSSVAVEDALTLAQYNSLKEGLEGMELVIWKGVVEAARKIKWPWELERIREAVALAQEAFSRLKERMHPGVVEKDFALELEFFMRRRGAEGVAFPFIVASGSRSALPHGEASSKTIDDGDLVVLDFGVRWRGYHSDMTRTLKFGEWQGWERDIYRVVLDAQRAALEAIRPGVEAKEVDAVARRIVEEAGYGEFFGHGLGHGVGLEIHEAPTLSPTSQDVLEEGMVFTVEPGVYLPGKGGVRIEDMVYLGSGGPEVLTSLPKEVEG</sequence>
<dbReference type="GO" id="GO:0046872">
    <property type="term" value="F:metal ion binding"/>
    <property type="evidence" value="ECO:0007669"/>
    <property type="project" value="UniProtKB-KW"/>
</dbReference>
<dbReference type="InterPro" id="IPR001714">
    <property type="entry name" value="Pept_M24_MAP"/>
</dbReference>
<evidence type="ECO:0000256" key="1">
    <source>
        <dbReference type="ARBA" id="ARBA00022670"/>
    </source>
</evidence>
<dbReference type="Gene3D" id="3.90.230.10">
    <property type="entry name" value="Creatinase/methionine aminopeptidase superfamily"/>
    <property type="match status" value="1"/>
</dbReference>
<dbReference type="InterPro" id="IPR000587">
    <property type="entry name" value="Creatinase_N"/>
</dbReference>
<protein>
    <submittedName>
        <fullName evidence="7">Aminopeptidase P family protein</fullName>
    </submittedName>
</protein>
<feature type="domain" description="Peptidase M24" evidence="5">
    <location>
        <begin position="132"/>
        <end position="333"/>
    </location>
</feature>
<dbReference type="GO" id="GO:0008235">
    <property type="term" value="F:metalloexopeptidase activity"/>
    <property type="evidence" value="ECO:0007669"/>
    <property type="project" value="UniProtKB-ARBA"/>
</dbReference>
<feature type="domain" description="Creatinase N-terminal" evidence="6">
    <location>
        <begin position="4"/>
        <end position="125"/>
    </location>
</feature>
<dbReference type="Gene3D" id="3.40.350.10">
    <property type="entry name" value="Creatinase/prolidase N-terminal domain"/>
    <property type="match status" value="1"/>
</dbReference>
<dbReference type="InterPro" id="IPR001131">
    <property type="entry name" value="Peptidase_M24B_aminopep-P_CS"/>
</dbReference>
<dbReference type="Pfam" id="PF01321">
    <property type="entry name" value="Creatinase_N"/>
    <property type="match status" value="1"/>
</dbReference>
<evidence type="ECO:0000259" key="6">
    <source>
        <dbReference type="Pfam" id="PF01321"/>
    </source>
</evidence>
<gene>
    <name evidence="7" type="ORF">ENF32_01765</name>
</gene>
<dbReference type="InterPro" id="IPR036005">
    <property type="entry name" value="Creatinase/aminopeptidase-like"/>
</dbReference>
<dbReference type="Proteomes" id="UP000885690">
    <property type="component" value="Unassembled WGS sequence"/>
</dbReference>
<name>A0A7C0U669_9BACT</name>
<dbReference type="AlphaFoldDB" id="A0A7C0U669"/>
<keyword evidence="3" id="KW-0378">Hydrolase</keyword>
<accession>A0A7C0U669</accession>